<accession>A0A2C6L8R8</accession>
<dbReference type="AlphaFoldDB" id="A0A2C6L8R8"/>
<feature type="domain" description="Protein OS9-like" evidence="2">
    <location>
        <begin position="291"/>
        <end position="333"/>
    </location>
</feature>
<evidence type="ECO:0000256" key="1">
    <source>
        <dbReference type="SAM" id="MobiDB-lite"/>
    </source>
</evidence>
<dbReference type="InterPro" id="IPR012913">
    <property type="entry name" value="OS9-like_dom"/>
</dbReference>
<name>A0A2C6L8R8_9APIC</name>
<comment type="caution">
    <text evidence="3">The sequence shown here is derived from an EMBL/GenBank/DDBJ whole genome shotgun (WGS) entry which is preliminary data.</text>
</comment>
<feature type="region of interest" description="Disordered" evidence="1">
    <location>
        <begin position="1"/>
        <end position="24"/>
    </location>
</feature>
<proteinExistence type="predicted"/>
<dbReference type="OrthoDB" id="448954at2759"/>
<dbReference type="EMBL" id="MIGC01000751">
    <property type="protein sequence ID" value="PHJ24279.1"/>
    <property type="molecule type" value="Genomic_DNA"/>
</dbReference>
<dbReference type="GeneID" id="94425277"/>
<evidence type="ECO:0000313" key="3">
    <source>
        <dbReference type="EMBL" id="PHJ24279.1"/>
    </source>
</evidence>
<dbReference type="PANTHER" id="PTHR15414:SF0">
    <property type="entry name" value="ENDOPLASMIC RETICULUM LECTIN 1"/>
    <property type="match status" value="1"/>
</dbReference>
<sequence length="404" mass="45400">MRSPSSPPSVRRGRVSSVEMPRPGNTGRSLATWVIASVCFSWGVQECLGQLELLAASRAGERTFPQWEQALEDMENSFLQIDFSRSLADLPLHSLRRSVNATLGETHVICALPEPDQDAFMWQPHPTAHNPLTPNSEPARLSIVYPELRDHLRTARLRWLVDRCFQFKEEQDSEWTYEVCIGKKVTQFAGSHKAGKTIGKTLFEWGSYKIGHDQLWANGTLTQSYAHGTGGRHTELTLECLDQYPTVTGIEAVGDLDLRMWLGAPMFCDFRPSNPTPPLLETLLRPLEGWCANFTTSGWWSYEYCHPDSLVQFHKEASGEVKDPMYLLGTLHSSIPSANHFLTRPSADFPVLRGKGASGVNTRGPPKFRFLPVELADYPVEVRSSWPQQVLAMHLSNVRSPLSR</sequence>
<keyword evidence="4" id="KW-1185">Reference proteome</keyword>
<evidence type="ECO:0000313" key="4">
    <source>
        <dbReference type="Proteomes" id="UP000221165"/>
    </source>
</evidence>
<dbReference type="GO" id="GO:0005788">
    <property type="term" value="C:endoplasmic reticulum lumen"/>
    <property type="evidence" value="ECO:0007669"/>
    <property type="project" value="TreeGrafter"/>
</dbReference>
<feature type="compositionally biased region" description="Low complexity" evidence="1">
    <location>
        <begin position="1"/>
        <end position="18"/>
    </location>
</feature>
<reference evidence="3 4" key="1">
    <citation type="journal article" date="2017" name="Int. J. Parasitol.">
        <title>The genome of the protozoan parasite Cystoisospora suis and a reverse vaccinology approach to identify vaccine candidates.</title>
        <authorList>
            <person name="Palmieri N."/>
            <person name="Shrestha A."/>
            <person name="Ruttkowski B."/>
            <person name="Beck T."/>
            <person name="Vogl C."/>
            <person name="Tomley F."/>
            <person name="Blake D.P."/>
            <person name="Joachim A."/>
        </authorList>
    </citation>
    <scope>NUCLEOTIDE SEQUENCE [LARGE SCALE GENOMIC DNA]</scope>
    <source>
        <strain evidence="3 4">Wien I</strain>
    </source>
</reference>
<dbReference type="GO" id="GO:0030968">
    <property type="term" value="P:endoplasmic reticulum unfolded protein response"/>
    <property type="evidence" value="ECO:0007669"/>
    <property type="project" value="InterPro"/>
</dbReference>
<dbReference type="RefSeq" id="XP_067925952.1">
    <property type="nucleotide sequence ID" value="XM_068062066.1"/>
</dbReference>
<dbReference type="Gene3D" id="2.70.130.10">
    <property type="entry name" value="Mannose-6-phosphate receptor binding domain"/>
    <property type="match status" value="1"/>
</dbReference>
<dbReference type="VEuPathDB" id="ToxoDB:CSUI_001863"/>
<dbReference type="Pfam" id="PF07915">
    <property type="entry name" value="PRKCSH"/>
    <property type="match status" value="1"/>
</dbReference>
<evidence type="ECO:0000259" key="2">
    <source>
        <dbReference type="Pfam" id="PF07915"/>
    </source>
</evidence>
<organism evidence="3 4">
    <name type="scientific">Cystoisospora suis</name>
    <dbReference type="NCBI Taxonomy" id="483139"/>
    <lineage>
        <taxon>Eukaryota</taxon>
        <taxon>Sar</taxon>
        <taxon>Alveolata</taxon>
        <taxon>Apicomplexa</taxon>
        <taxon>Conoidasida</taxon>
        <taxon>Coccidia</taxon>
        <taxon>Eucoccidiorida</taxon>
        <taxon>Eimeriorina</taxon>
        <taxon>Sarcocystidae</taxon>
        <taxon>Cystoisospora</taxon>
    </lineage>
</organism>
<dbReference type="InterPro" id="IPR045149">
    <property type="entry name" value="OS-9-like"/>
</dbReference>
<protein>
    <submittedName>
        <fullName evidence="3">Ubiquitin carboxyl-terminal</fullName>
    </submittedName>
</protein>
<dbReference type="InterPro" id="IPR009011">
    <property type="entry name" value="Man6P_isomerase_rcpt-bd_dom_sf"/>
</dbReference>
<dbReference type="PANTHER" id="PTHR15414">
    <property type="entry name" value="OS-9-RELATED"/>
    <property type="match status" value="1"/>
</dbReference>
<dbReference type="Proteomes" id="UP000221165">
    <property type="component" value="Unassembled WGS sequence"/>
</dbReference>
<dbReference type="GO" id="GO:0030970">
    <property type="term" value="P:retrograde protein transport, ER to cytosol"/>
    <property type="evidence" value="ECO:0007669"/>
    <property type="project" value="TreeGrafter"/>
</dbReference>
<gene>
    <name evidence="3" type="ORF">CSUI_001863</name>
</gene>